<dbReference type="PANTHER" id="PTHR11730:SF60">
    <property type="entry name" value="RH50, ISOFORM D"/>
    <property type="match status" value="1"/>
</dbReference>
<keyword evidence="5 6" id="KW-0472">Membrane</keyword>
<feature type="transmembrane region" description="Helical" evidence="6">
    <location>
        <begin position="230"/>
        <end position="251"/>
    </location>
</feature>
<evidence type="ECO:0000259" key="7">
    <source>
        <dbReference type="Pfam" id="PF00909"/>
    </source>
</evidence>
<dbReference type="SUPFAM" id="SSF111352">
    <property type="entry name" value="Ammonium transporter"/>
    <property type="match status" value="1"/>
</dbReference>
<dbReference type="GO" id="GO:0005886">
    <property type="term" value="C:plasma membrane"/>
    <property type="evidence" value="ECO:0007669"/>
    <property type="project" value="InterPro"/>
</dbReference>
<feature type="transmembrane region" description="Helical" evidence="6">
    <location>
        <begin position="263"/>
        <end position="284"/>
    </location>
</feature>
<dbReference type="GO" id="GO:0097272">
    <property type="term" value="P:ammonium homeostasis"/>
    <property type="evidence" value="ECO:0007669"/>
    <property type="project" value="TreeGrafter"/>
</dbReference>
<dbReference type="EMBL" id="REGN01002578">
    <property type="protein sequence ID" value="RNA27206.1"/>
    <property type="molecule type" value="Genomic_DNA"/>
</dbReference>
<feature type="transmembrane region" description="Helical" evidence="6">
    <location>
        <begin position="138"/>
        <end position="155"/>
    </location>
</feature>
<sequence length="382" mass="41400">MTFLKRHGYGSVGYNFLMVAVVFEWAILMLGWIQMIKFKKARFQIEIIDLLEVDYCTAAVLVSLGIVIGKATISQLLIMAIIEVLVQTFNKLICQQFIMIHDAGNSIYVFFFGAVYGLAVSKVLNVGKIENNNDGSSYNSNLFAMIGTLFLWLYWPSFNSASAKGGEAGITRAIINTYLSLAASCVTTFIISVIVGKGKLKMTHIQNATLAGGVAIGAVADVLTRPVGSVIIGSFAGIVSTFGLKFLNPVLKKIRAHDTTGMFAVHGLSGLLSAIAGGIIAAVATEDIINPNDENLVLSVGKTGLGRTSVQQGGFQILALVLTLGMSLAGGLFSGLLIKLPIFDKMEDTDDMFEDEHYWEIDEDLFFNIQKYGHKENISIRI</sequence>
<evidence type="ECO:0000256" key="5">
    <source>
        <dbReference type="ARBA" id="ARBA00023136"/>
    </source>
</evidence>
<dbReference type="Gene3D" id="1.10.3430.10">
    <property type="entry name" value="Ammonium transporter AmtB like domains"/>
    <property type="match status" value="1"/>
</dbReference>
<feature type="transmembrane region" description="Helical" evidence="6">
    <location>
        <begin position="315"/>
        <end position="338"/>
    </location>
</feature>
<evidence type="ECO:0000256" key="2">
    <source>
        <dbReference type="ARBA" id="ARBA00011036"/>
    </source>
</evidence>
<evidence type="ECO:0000256" key="1">
    <source>
        <dbReference type="ARBA" id="ARBA00004141"/>
    </source>
</evidence>
<accession>A0A3M7RUJ9</accession>
<dbReference type="GO" id="GO:0008519">
    <property type="term" value="F:ammonium channel activity"/>
    <property type="evidence" value="ECO:0007669"/>
    <property type="project" value="InterPro"/>
</dbReference>
<comment type="subcellular location">
    <subcellularLocation>
        <location evidence="1">Membrane</location>
        <topology evidence="1">Multi-pass membrane protein</topology>
    </subcellularLocation>
</comment>
<gene>
    <name evidence="8" type="ORF">BpHYR1_021646</name>
</gene>
<evidence type="ECO:0000256" key="3">
    <source>
        <dbReference type="ARBA" id="ARBA00022692"/>
    </source>
</evidence>
<evidence type="ECO:0000256" key="6">
    <source>
        <dbReference type="SAM" id="Phobius"/>
    </source>
</evidence>
<proteinExistence type="inferred from homology"/>
<organism evidence="8 9">
    <name type="scientific">Brachionus plicatilis</name>
    <name type="common">Marine rotifer</name>
    <name type="synonym">Brachionus muelleri</name>
    <dbReference type="NCBI Taxonomy" id="10195"/>
    <lineage>
        <taxon>Eukaryota</taxon>
        <taxon>Metazoa</taxon>
        <taxon>Spiralia</taxon>
        <taxon>Gnathifera</taxon>
        <taxon>Rotifera</taxon>
        <taxon>Eurotatoria</taxon>
        <taxon>Monogononta</taxon>
        <taxon>Pseudotrocha</taxon>
        <taxon>Ploima</taxon>
        <taxon>Brachionidae</taxon>
        <taxon>Brachionus</taxon>
    </lineage>
</organism>
<reference evidence="8 9" key="1">
    <citation type="journal article" date="2018" name="Sci. Rep.">
        <title>Genomic signatures of local adaptation to the degree of environmental predictability in rotifers.</title>
        <authorList>
            <person name="Franch-Gras L."/>
            <person name="Hahn C."/>
            <person name="Garcia-Roger E.M."/>
            <person name="Carmona M.J."/>
            <person name="Serra M."/>
            <person name="Gomez A."/>
        </authorList>
    </citation>
    <scope>NUCLEOTIDE SEQUENCE [LARGE SCALE GENOMIC DNA]</scope>
    <source>
        <strain evidence="8">HYR1</strain>
    </source>
</reference>
<protein>
    <submittedName>
        <fullName evidence="8">Ammonium transporter Rh type C</fullName>
    </submittedName>
</protein>
<feature type="transmembrane region" description="Helical" evidence="6">
    <location>
        <begin position="207"/>
        <end position="224"/>
    </location>
</feature>
<feature type="transmembrane region" description="Helical" evidence="6">
    <location>
        <begin position="107"/>
        <end position="126"/>
    </location>
</feature>
<keyword evidence="4 6" id="KW-1133">Transmembrane helix</keyword>
<name>A0A3M7RUJ9_BRAPC</name>
<dbReference type="InterPro" id="IPR002229">
    <property type="entry name" value="RhesusRHD"/>
</dbReference>
<evidence type="ECO:0000256" key="4">
    <source>
        <dbReference type="ARBA" id="ARBA00022989"/>
    </source>
</evidence>
<feature type="domain" description="Ammonium transporter AmtB-like" evidence="7">
    <location>
        <begin position="1"/>
        <end position="347"/>
    </location>
</feature>
<keyword evidence="3 6" id="KW-0812">Transmembrane</keyword>
<dbReference type="Pfam" id="PF00909">
    <property type="entry name" value="Ammonium_transp"/>
    <property type="match status" value="1"/>
</dbReference>
<dbReference type="Proteomes" id="UP000276133">
    <property type="component" value="Unassembled WGS sequence"/>
</dbReference>
<dbReference type="InterPro" id="IPR029020">
    <property type="entry name" value="Ammonium/urea_transptr"/>
</dbReference>
<evidence type="ECO:0000313" key="9">
    <source>
        <dbReference type="Proteomes" id="UP000276133"/>
    </source>
</evidence>
<dbReference type="InterPro" id="IPR024041">
    <property type="entry name" value="NH4_transpt_AmtB-like_dom"/>
</dbReference>
<dbReference type="PANTHER" id="PTHR11730">
    <property type="entry name" value="AMMONIUM TRANSPORTER"/>
    <property type="match status" value="1"/>
</dbReference>
<dbReference type="OrthoDB" id="534912at2759"/>
<evidence type="ECO:0000313" key="8">
    <source>
        <dbReference type="EMBL" id="RNA27206.1"/>
    </source>
</evidence>
<dbReference type="AlphaFoldDB" id="A0A3M7RUJ9"/>
<feature type="transmembrane region" description="Helical" evidence="6">
    <location>
        <begin position="175"/>
        <end position="195"/>
    </location>
</feature>
<keyword evidence="9" id="KW-1185">Reference proteome</keyword>
<comment type="similarity">
    <text evidence="2">Belongs to the ammonium transporter (TC 2.A.49) family. Rh subfamily.</text>
</comment>
<dbReference type="PRINTS" id="PR00342">
    <property type="entry name" value="RHESUSRHD"/>
</dbReference>
<comment type="caution">
    <text evidence="8">The sequence shown here is derived from an EMBL/GenBank/DDBJ whole genome shotgun (WGS) entry which is preliminary data.</text>
</comment>
<feature type="transmembrane region" description="Helical" evidence="6">
    <location>
        <begin position="53"/>
        <end position="82"/>
    </location>
</feature>
<feature type="transmembrane region" description="Helical" evidence="6">
    <location>
        <begin position="12"/>
        <end position="33"/>
    </location>
</feature>